<accession>A0A1D2ND29</accession>
<feature type="compositionally biased region" description="Basic and acidic residues" evidence="2">
    <location>
        <begin position="352"/>
        <end position="361"/>
    </location>
</feature>
<feature type="region of interest" description="Disordered" evidence="2">
    <location>
        <begin position="1"/>
        <end position="38"/>
    </location>
</feature>
<dbReference type="NCBIfam" id="NF005451">
    <property type="entry name" value="PRK07044.1"/>
    <property type="match status" value="1"/>
</dbReference>
<dbReference type="Pfam" id="PF00596">
    <property type="entry name" value="Aldolase_II"/>
    <property type="match status" value="1"/>
</dbReference>
<sequence>MSDEGNKPSGAESPEPVVVNGTSEEDKSAYRPPDIDADMKEMERRKRVEAIMNSKIFREELEKIIEQQMREGGPGSGTLLQQISEMMGASTSWRGSMLFRGGGCAIPINDIRGVDTIAYAKGEKMMRCKLAALYRIVDLFGWSQNIYNHITLRVSHDHAHFLINPFGMLYHEITASSLIKVELQGNVVEHGTTNLGVNIAGFTLHSAIHASRPDLKCIVHLHVPSVVAVSSLKCGLLPVCQEAAIIGEVSYHDYNGILIDATEKDLIIRNLGPFNKVLFLRNHGVVCCGETVEEAFLNTYYTVLACESQMKIMPIGLDNVILMSDEARKRAFETARHGGGGVNSQEEGVINTEEKKPERRERKWRYGEQEFEALMRALDNAGYRTGYMYRQPLIRNDVPRPKYDVELPPAVSSLGYLLEEEELYKNNPNWKKFMEGRRGFEKTRWLNSPNVYQKVEILETGTPDPKKITKWVAEGSPTHSTAVKIEHSLQFVPKNTDPKEFKKLQQQIKDNRRAGGISAGPQSQILEGVSWEEAKQVQDASMSSTGDQVILVGAASKGIIQRDFQHHAVVYKTPYAKNPFDSVTNEDIEEYKQEVQRKQRGDGDGPTSLDESTPIVSPVADTDEDSRDAGRPQVLQIETKQVPRASKPEVVQSDANDLPDPYVARSKSARFPRELESKIRQRRWSGSEKDPRKSDAAVNGEQEAHSSHEPQGSPVKDISTEDSSSKATEKKKKKKGLKTPSFLKKKKEKKKTDES</sequence>
<dbReference type="GO" id="GO:0014069">
    <property type="term" value="C:postsynaptic density"/>
    <property type="evidence" value="ECO:0007669"/>
    <property type="project" value="TreeGrafter"/>
</dbReference>
<feature type="domain" description="Class II aldolase/adducin N-terminal" evidence="3">
    <location>
        <begin position="128"/>
        <end position="310"/>
    </location>
</feature>
<feature type="compositionally biased region" description="Basic and acidic residues" evidence="2">
    <location>
        <begin position="594"/>
        <end position="603"/>
    </location>
</feature>
<dbReference type="GO" id="GO:0005856">
    <property type="term" value="C:cytoskeleton"/>
    <property type="evidence" value="ECO:0007669"/>
    <property type="project" value="TreeGrafter"/>
</dbReference>
<dbReference type="PANTHER" id="PTHR10672:SF3">
    <property type="entry name" value="PROTEIN HU-LI TAI SHAO"/>
    <property type="match status" value="1"/>
</dbReference>
<feature type="compositionally biased region" description="Basic and acidic residues" evidence="2">
    <location>
        <begin position="24"/>
        <end position="38"/>
    </location>
</feature>
<gene>
    <name evidence="4" type="ORF">Ocin01_03516</name>
</gene>
<keyword evidence="5" id="KW-1185">Reference proteome</keyword>
<dbReference type="FunFam" id="3.40.225.10:FF:000013">
    <property type="entry name" value="Class II aldolase"/>
    <property type="match status" value="1"/>
</dbReference>
<dbReference type="GO" id="GO:0051015">
    <property type="term" value="F:actin filament binding"/>
    <property type="evidence" value="ECO:0007669"/>
    <property type="project" value="TreeGrafter"/>
</dbReference>
<dbReference type="OMA" id="LEWESWM"/>
<evidence type="ECO:0000313" key="5">
    <source>
        <dbReference type="Proteomes" id="UP000094527"/>
    </source>
</evidence>
<dbReference type="EMBL" id="LJIJ01000085">
    <property type="protein sequence ID" value="ODN03167.1"/>
    <property type="molecule type" value="Genomic_DNA"/>
</dbReference>
<evidence type="ECO:0000256" key="2">
    <source>
        <dbReference type="SAM" id="MobiDB-lite"/>
    </source>
</evidence>
<evidence type="ECO:0000256" key="1">
    <source>
        <dbReference type="ARBA" id="ARBA00006274"/>
    </source>
</evidence>
<feature type="region of interest" description="Disordered" evidence="2">
    <location>
        <begin position="594"/>
        <end position="755"/>
    </location>
</feature>
<feature type="region of interest" description="Disordered" evidence="2">
    <location>
        <begin position="334"/>
        <end position="361"/>
    </location>
</feature>
<dbReference type="Gene3D" id="3.40.225.10">
    <property type="entry name" value="Class II aldolase/adducin N-terminal domain"/>
    <property type="match status" value="1"/>
</dbReference>
<evidence type="ECO:0000313" key="4">
    <source>
        <dbReference type="EMBL" id="ODN03167.1"/>
    </source>
</evidence>
<protein>
    <submittedName>
        <fullName evidence="4">Protein hu-li tai shao</fullName>
    </submittedName>
</protein>
<dbReference type="GO" id="GO:0005886">
    <property type="term" value="C:plasma membrane"/>
    <property type="evidence" value="ECO:0007669"/>
    <property type="project" value="UniProtKB-SubCell"/>
</dbReference>
<organism evidence="4 5">
    <name type="scientific">Orchesella cincta</name>
    <name type="common">Springtail</name>
    <name type="synonym">Podura cincta</name>
    <dbReference type="NCBI Taxonomy" id="48709"/>
    <lineage>
        <taxon>Eukaryota</taxon>
        <taxon>Metazoa</taxon>
        <taxon>Ecdysozoa</taxon>
        <taxon>Arthropoda</taxon>
        <taxon>Hexapoda</taxon>
        <taxon>Collembola</taxon>
        <taxon>Entomobryomorpha</taxon>
        <taxon>Entomobryoidea</taxon>
        <taxon>Orchesellidae</taxon>
        <taxon>Orchesellinae</taxon>
        <taxon>Orchesella</taxon>
    </lineage>
</organism>
<feature type="compositionally biased region" description="Basic and acidic residues" evidence="2">
    <location>
        <begin position="671"/>
        <end position="695"/>
    </location>
</feature>
<dbReference type="InterPro" id="IPR001303">
    <property type="entry name" value="Aldolase_II/adducin_N"/>
</dbReference>
<dbReference type="AlphaFoldDB" id="A0A1D2ND29"/>
<proteinExistence type="inferred from homology"/>
<comment type="similarity">
    <text evidence="1">Belongs to the aldolase class II family. Adducin subfamily.</text>
</comment>
<dbReference type="STRING" id="48709.A0A1D2ND29"/>
<feature type="compositionally biased region" description="Basic residues" evidence="2">
    <location>
        <begin position="729"/>
        <end position="749"/>
    </location>
</feature>
<reference evidence="4 5" key="1">
    <citation type="journal article" date="2016" name="Genome Biol. Evol.">
        <title>Gene Family Evolution Reflects Adaptation to Soil Environmental Stressors in the Genome of the Collembolan Orchesella cincta.</title>
        <authorList>
            <person name="Faddeeva-Vakhrusheva A."/>
            <person name="Derks M.F."/>
            <person name="Anvar S.Y."/>
            <person name="Agamennone V."/>
            <person name="Suring W."/>
            <person name="Smit S."/>
            <person name="van Straalen N.M."/>
            <person name="Roelofs D."/>
        </authorList>
    </citation>
    <scope>NUCLEOTIDE SEQUENCE [LARGE SCALE GENOMIC DNA]</scope>
    <source>
        <tissue evidence="4">Mixed pool</tissue>
    </source>
</reference>
<dbReference type="InterPro" id="IPR051017">
    <property type="entry name" value="Aldolase-II_Adducin_sf"/>
</dbReference>
<name>A0A1D2ND29_ORCCI</name>
<dbReference type="PANTHER" id="PTHR10672">
    <property type="entry name" value="ADDUCIN"/>
    <property type="match status" value="1"/>
</dbReference>
<comment type="caution">
    <text evidence="4">The sequence shown here is derived from an EMBL/GenBank/DDBJ whole genome shotgun (WGS) entry which is preliminary data.</text>
</comment>
<dbReference type="OrthoDB" id="3238794at2759"/>
<dbReference type="Proteomes" id="UP000094527">
    <property type="component" value="Unassembled WGS sequence"/>
</dbReference>
<evidence type="ECO:0000259" key="3">
    <source>
        <dbReference type="SMART" id="SM01007"/>
    </source>
</evidence>
<dbReference type="SUPFAM" id="SSF53639">
    <property type="entry name" value="AraD/HMP-PK domain-like"/>
    <property type="match status" value="1"/>
</dbReference>
<dbReference type="SMART" id="SM01007">
    <property type="entry name" value="Aldolase_II"/>
    <property type="match status" value="1"/>
</dbReference>
<dbReference type="InterPro" id="IPR036409">
    <property type="entry name" value="Aldolase_II/adducin_N_sf"/>
</dbReference>